<feature type="domain" description="GH18" evidence="11">
    <location>
        <begin position="58"/>
        <end position="416"/>
    </location>
</feature>
<evidence type="ECO:0000313" key="12">
    <source>
        <dbReference type="EMBL" id="KAF9532709.1"/>
    </source>
</evidence>
<dbReference type="GO" id="GO:0005576">
    <property type="term" value="C:extracellular region"/>
    <property type="evidence" value="ECO:0007669"/>
    <property type="project" value="TreeGrafter"/>
</dbReference>
<comment type="caution">
    <text evidence="12">The sequence shown here is derived from an EMBL/GenBank/DDBJ whole genome shotgun (WGS) entry which is preliminary data.</text>
</comment>
<dbReference type="Gene3D" id="3.20.20.80">
    <property type="entry name" value="Glycosidases"/>
    <property type="match status" value="1"/>
</dbReference>
<evidence type="ECO:0000256" key="10">
    <source>
        <dbReference type="SAM" id="SignalP"/>
    </source>
</evidence>
<feature type="compositionally biased region" description="Low complexity" evidence="9">
    <location>
        <begin position="442"/>
        <end position="460"/>
    </location>
</feature>
<keyword evidence="13" id="KW-1185">Reference proteome</keyword>
<dbReference type="InterPro" id="IPR029070">
    <property type="entry name" value="Chitinase_insertion_sf"/>
</dbReference>
<keyword evidence="10" id="KW-0732">Signal</keyword>
<dbReference type="GO" id="GO:0008061">
    <property type="term" value="F:chitin binding"/>
    <property type="evidence" value="ECO:0007669"/>
    <property type="project" value="InterPro"/>
</dbReference>
<dbReference type="InterPro" id="IPR017853">
    <property type="entry name" value="GH"/>
</dbReference>
<dbReference type="InterPro" id="IPR001579">
    <property type="entry name" value="Glyco_hydro_18_chit_AS"/>
</dbReference>
<evidence type="ECO:0000256" key="6">
    <source>
        <dbReference type="ARBA" id="ARBA00023326"/>
    </source>
</evidence>
<evidence type="ECO:0000256" key="3">
    <source>
        <dbReference type="ARBA" id="ARBA00023024"/>
    </source>
</evidence>
<organism evidence="12 13">
    <name type="scientific">Crepidotus variabilis</name>
    <dbReference type="NCBI Taxonomy" id="179855"/>
    <lineage>
        <taxon>Eukaryota</taxon>
        <taxon>Fungi</taxon>
        <taxon>Dikarya</taxon>
        <taxon>Basidiomycota</taxon>
        <taxon>Agaricomycotina</taxon>
        <taxon>Agaricomycetes</taxon>
        <taxon>Agaricomycetidae</taxon>
        <taxon>Agaricales</taxon>
        <taxon>Agaricineae</taxon>
        <taxon>Crepidotaceae</taxon>
        <taxon>Crepidotus</taxon>
    </lineage>
</organism>
<dbReference type="GO" id="GO:0000272">
    <property type="term" value="P:polysaccharide catabolic process"/>
    <property type="evidence" value="ECO:0007669"/>
    <property type="project" value="UniProtKB-KW"/>
</dbReference>
<name>A0A9P6EPF9_9AGAR</name>
<evidence type="ECO:0000256" key="5">
    <source>
        <dbReference type="ARBA" id="ARBA00023295"/>
    </source>
</evidence>
<proteinExistence type="inferred from homology"/>
<dbReference type="InterPro" id="IPR011583">
    <property type="entry name" value="Chitinase_II/V-like_cat"/>
</dbReference>
<gene>
    <name evidence="12" type="ORF">CPB83DRAFT_635560</name>
</gene>
<dbReference type="OrthoDB" id="76388at2759"/>
<dbReference type="InterPro" id="IPR050314">
    <property type="entry name" value="Glycosyl_Hydrlase_18"/>
</dbReference>
<comment type="similarity">
    <text evidence="8">Belongs to the glycosyl hydrolase 18 family.</text>
</comment>
<evidence type="ECO:0000256" key="2">
    <source>
        <dbReference type="ARBA" id="ARBA00022801"/>
    </source>
</evidence>
<keyword evidence="4" id="KW-0119">Carbohydrate metabolism</keyword>
<keyword evidence="3" id="KW-0146">Chitin degradation</keyword>
<dbReference type="SUPFAM" id="SSF51445">
    <property type="entry name" value="(Trans)glycosidases"/>
    <property type="match status" value="1"/>
</dbReference>
<dbReference type="PROSITE" id="PS51910">
    <property type="entry name" value="GH18_2"/>
    <property type="match status" value="1"/>
</dbReference>
<evidence type="ECO:0000256" key="4">
    <source>
        <dbReference type="ARBA" id="ARBA00023277"/>
    </source>
</evidence>
<dbReference type="PANTHER" id="PTHR11177">
    <property type="entry name" value="CHITINASE"/>
    <property type="match status" value="1"/>
</dbReference>
<evidence type="ECO:0000256" key="1">
    <source>
        <dbReference type="ARBA" id="ARBA00000822"/>
    </source>
</evidence>
<dbReference type="GO" id="GO:0006032">
    <property type="term" value="P:chitin catabolic process"/>
    <property type="evidence" value="ECO:0007669"/>
    <property type="project" value="UniProtKB-KW"/>
</dbReference>
<comment type="catalytic activity">
    <reaction evidence="1">
        <text>Random endo-hydrolysis of N-acetyl-beta-D-glucosaminide (1-&gt;4)-beta-linkages in chitin and chitodextrins.</text>
        <dbReference type="EC" id="3.2.1.14"/>
    </reaction>
</comment>
<dbReference type="GO" id="GO:0008843">
    <property type="term" value="F:endochitinase activity"/>
    <property type="evidence" value="ECO:0007669"/>
    <property type="project" value="UniProtKB-EC"/>
</dbReference>
<dbReference type="PANTHER" id="PTHR11177:SF317">
    <property type="entry name" value="CHITINASE 12-RELATED"/>
    <property type="match status" value="1"/>
</dbReference>
<dbReference type="AlphaFoldDB" id="A0A9P6EPF9"/>
<evidence type="ECO:0000313" key="13">
    <source>
        <dbReference type="Proteomes" id="UP000807306"/>
    </source>
</evidence>
<reference evidence="12" key="1">
    <citation type="submission" date="2020-11" db="EMBL/GenBank/DDBJ databases">
        <authorList>
            <consortium name="DOE Joint Genome Institute"/>
            <person name="Ahrendt S."/>
            <person name="Riley R."/>
            <person name="Andreopoulos W."/>
            <person name="Labutti K."/>
            <person name="Pangilinan J."/>
            <person name="Ruiz-Duenas F.J."/>
            <person name="Barrasa J.M."/>
            <person name="Sanchez-Garcia M."/>
            <person name="Camarero S."/>
            <person name="Miyauchi S."/>
            <person name="Serrano A."/>
            <person name="Linde D."/>
            <person name="Babiker R."/>
            <person name="Drula E."/>
            <person name="Ayuso-Fernandez I."/>
            <person name="Pacheco R."/>
            <person name="Padilla G."/>
            <person name="Ferreira P."/>
            <person name="Barriuso J."/>
            <person name="Kellner H."/>
            <person name="Castanera R."/>
            <person name="Alfaro M."/>
            <person name="Ramirez L."/>
            <person name="Pisabarro A.G."/>
            <person name="Kuo A."/>
            <person name="Tritt A."/>
            <person name="Lipzen A."/>
            <person name="He G."/>
            <person name="Yan M."/>
            <person name="Ng V."/>
            <person name="Cullen D."/>
            <person name="Martin F."/>
            <person name="Rosso M.-N."/>
            <person name="Henrissat B."/>
            <person name="Hibbett D."/>
            <person name="Martinez A.T."/>
            <person name="Grigoriev I.V."/>
        </authorList>
    </citation>
    <scope>NUCLEOTIDE SEQUENCE</scope>
    <source>
        <strain evidence="12">CBS 506.95</strain>
    </source>
</reference>
<dbReference type="EMBL" id="MU157831">
    <property type="protein sequence ID" value="KAF9532709.1"/>
    <property type="molecule type" value="Genomic_DNA"/>
</dbReference>
<evidence type="ECO:0000256" key="7">
    <source>
        <dbReference type="RuleBase" id="RU000489"/>
    </source>
</evidence>
<feature type="region of interest" description="Disordered" evidence="9">
    <location>
        <begin position="440"/>
        <end position="462"/>
    </location>
</feature>
<dbReference type="SMART" id="SM00636">
    <property type="entry name" value="Glyco_18"/>
    <property type="match status" value="1"/>
</dbReference>
<evidence type="ECO:0000256" key="9">
    <source>
        <dbReference type="SAM" id="MobiDB-lite"/>
    </source>
</evidence>
<keyword evidence="2 7" id="KW-0378">Hydrolase</keyword>
<feature type="chain" id="PRO_5040262916" evidence="10">
    <location>
        <begin position="29"/>
        <end position="554"/>
    </location>
</feature>
<keyword evidence="5 7" id="KW-0326">Glycosidase</keyword>
<evidence type="ECO:0000259" key="11">
    <source>
        <dbReference type="PROSITE" id="PS51910"/>
    </source>
</evidence>
<accession>A0A9P6EPF9</accession>
<dbReference type="Pfam" id="PF00704">
    <property type="entry name" value="Glyco_hydro_18"/>
    <property type="match status" value="1"/>
</dbReference>
<feature type="region of interest" description="Disordered" evidence="9">
    <location>
        <begin position="490"/>
        <end position="554"/>
    </location>
</feature>
<dbReference type="PROSITE" id="PS01095">
    <property type="entry name" value="GH18_1"/>
    <property type="match status" value="1"/>
</dbReference>
<evidence type="ECO:0000256" key="8">
    <source>
        <dbReference type="RuleBase" id="RU004453"/>
    </source>
</evidence>
<sequence length="554" mass="59460">MPVANTLRRGRFLAATILLLQTTNLVNALDMHHRRQHLDISMHKRGSELLERAAVGEKVSFGYFSGLNTSGTDFSITDIDTDSLTHVLYSFANVNSTTGILSLSNAFVDEQNQFNSSSNITASEDNLYGNLGELYQLKLQNRHLKVLLSVGGLNQSDCFDFATNSTARHTFVANATQFIRDYALDGIDLNYEFPSTDEEGQGFADLVTSLRYAFDELQSTKGEETPYLLSAAVSAGTNNSAHYKIHQMNAALDYWNFMAFNYSGNWSAVSDNHANLFGGQESGVSTDGGINWFISNGASPHKITLGIPLFGRTFENTTGLGQPFNTTLSSNSTVSLYKDLPYEGAVVFENLTDVSSFSFDKSKGLLISFDTPNITLLKAQYILNKGLAGSMFLDLSMDKTGNDSLVKIVTERFNKMDSAENHIDFPESKFGNVRDYMGMDCGSDSDTTDPSGSSNSTGSSVINAPSGSVAGASLVPPSFSLSRFSTIFVSSTRPPSSSQTRSSFLDSASGASSTISGSANSSVSSLPSSSGKTSSSKDLSAVPTSTSTSHSHSA</sequence>
<dbReference type="Gene3D" id="3.10.50.10">
    <property type="match status" value="1"/>
</dbReference>
<dbReference type="SUPFAM" id="SSF54556">
    <property type="entry name" value="Chitinase insertion domain"/>
    <property type="match status" value="1"/>
</dbReference>
<protein>
    <submittedName>
        <fullName evidence="12">Glycoside hydrolase superfamily</fullName>
    </submittedName>
</protein>
<dbReference type="InterPro" id="IPR001223">
    <property type="entry name" value="Glyco_hydro18_cat"/>
</dbReference>
<dbReference type="Proteomes" id="UP000807306">
    <property type="component" value="Unassembled WGS sequence"/>
</dbReference>
<keyword evidence="6" id="KW-0624">Polysaccharide degradation</keyword>
<feature type="signal peptide" evidence="10">
    <location>
        <begin position="1"/>
        <end position="28"/>
    </location>
</feature>